<evidence type="ECO:0008006" key="3">
    <source>
        <dbReference type="Google" id="ProtNLM"/>
    </source>
</evidence>
<reference evidence="1 2" key="1">
    <citation type="submission" date="2016-10" db="EMBL/GenBank/DDBJ databases">
        <title>Rodentibacter gen. nov. and new species.</title>
        <authorList>
            <person name="Christensen H."/>
        </authorList>
    </citation>
    <scope>NUCLEOTIDE SEQUENCE [LARGE SCALE GENOMIC DNA]</scope>
    <source>
        <strain evidence="1 2">1998236014</strain>
    </source>
</reference>
<sequence length="117" mass="13495">MKNIILAVFILFLTACGGVRPSLVGTDSPILNVEADVEPYIDTYLSHDSAWVKNKTTEDLNVSYHLFWYDAFGVTQVWEGQKESIFQRLHLQPRQKENISLPKPTPESVNYRLYIHQ</sequence>
<dbReference type="InterPro" id="IPR038483">
    <property type="entry name" value="YcfL-like_sf"/>
</dbReference>
<dbReference type="Pfam" id="PF07233">
    <property type="entry name" value="DUF1425"/>
    <property type="match status" value="1"/>
</dbReference>
<protein>
    <recommendedName>
        <fullName evidence="3">DUF1425 domain-containing protein</fullName>
    </recommendedName>
</protein>
<evidence type="ECO:0000313" key="2">
    <source>
        <dbReference type="Proteomes" id="UP000188820"/>
    </source>
</evidence>
<keyword evidence="2" id="KW-1185">Reference proteome</keyword>
<comment type="caution">
    <text evidence="1">The sequence shown here is derived from an EMBL/GenBank/DDBJ whole genome shotgun (WGS) entry which is preliminary data.</text>
</comment>
<dbReference type="Proteomes" id="UP000188820">
    <property type="component" value="Unassembled WGS sequence"/>
</dbReference>
<dbReference type="Gene3D" id="2.60.40.3230">
    <property type="match status" value="1"/>
</dbReference>
<dbReference type="EMBL" id="MLAA01000005">
    <property type="protein sequence ID" value="OOF71088.1"/>
    <property type="molecule type" value="Genomic_DNA"/>
</dbReference>
<evidence type="ECO:0000313" key="1">
    <source>
        <dbReference type="EMBL" id="OOF71088.1"/>
    </source>
</evidence>
<organism evidence="1 2">
    <name type="scientific">Rodentibacter caecimuris</name>
    <dbReference type="NCBI Taxonomy" id="1796644"/>
    <lineage>
        <taxon>Bacteria</taxon>
        <taxon>Pseudomonadati</taxon>
        <taxon>Pseudomonadota</taxon>
        <taxon>Gammaproteobacteria</taxon>
        <taxon>Pasteurellales</taxon>
        <taxon>Pasteurellaceae</taxon>
        <taxon>Rodentibacter</taxon>
    </lineage>
</organism>
<dbReference type="PROSITE" id="PS51257">
    <property type="entry name" value="PROKAR_LIPOPROTEIN"/>
    <property type="match status" value="1"/>
</dbReference>
<proteinExistence type="predicted"/>
<dbReference type="CDD" id="cd09030">
    <property type="entry name" value="DUF1425"/>
    <property type="match status" value="1"/>
</dbReference>
<accession>A0ABX3L0C9</accession>
<name>A0ABX3L0C9_9PAST</name>
<gene>
    <name evidence="1" type="ORF">BKG89_02135</name>
</gene>
<dbReference type="InterPro" id="IPR010824">
    <property type="entry name" value="DUF1425"/>
</dbReference>